<accession>A0A6P1MC39</accession>
<dbReference type="InterPro" id="IPR017896">
    <property type="entry name" value="4Fe4S_Fe-S-bd"/>
</dbReference>
<dbReference type="InterPro" id="IPR051684">
    <property type="entry name" value="Electron_Trans/Redox"/>
</dbReference>
<dbReference type="GO" id="GO:0051539">
    <property type="term" value="F:4 iron, 4 sulfur cluster binding"/>
    <property type="evidence" value="ECO:0007669"/>
    <property type="project" value="UniProtKB-KW"/>
</dbReference>
<dbReference type="PANTHER" id="PTHR30176:SF3">
    <property type="entry name" value="FERREDOXIN-TYPE PROTEIN NAPH"/>
    <property type="match status" value="1"/>
</dbReference>
<keyword evidence="5" id="KW-0408">Iron</keyword>
<evidence type="ECO:0000259" key="8">
    <source>
        <dbReference type="PROSITE" id="PS51379"/>
    </source>
</evidence>
<protein>
    <submittedName>
        <fullName evidence="9">4Fe-4S binding protein</fullName>
    </submittedName>
</protein>
<keyword evidence="7" id="KW-0812">Transmembrane</keyword>
<dbReference type="PROSITE" id="PS51379">
    <property type="entry name" value="4FE4S_FER_2"/>
    <property type="match status" value="2"/>
</dbReference>
<evidence type="ECO:0000256" key="5">
    <source>
        <dbReference type="ARBA" id="ARBA00023004"/>
    </source>
</evidence>
<keyword evidence="6" id="KW-0411">Iron-sulfur</keyword>
<gene>
    <name evidence="9" type="ORF">Ami3637_02600</name>
</gene>
<dbReference type="SUPFAM" id="SSF54862">
    <property type="entry name" value="4Fe-4S ferredoxins"/>
    <property type="match status" value="1"/>
</dbReference>
<evidence type="ECO:0000256" key="6">
    <source>
        <dbReference type="ARBA" id="ARBA00023014"/>
    </source>
</evidence>
<dbReference type="KEGG" id="amic:Ami3637_02600"/>
<keyword evidence="2" id="KW-0004">4Fe-4S</keyword>
<reference evidence="9 10" key="1">
    <citation type="submission" date="2020-01" db="EMBL/GenBank/DDBJ databases">
        <title>Genomic analysis of Aminipila sp. CBA3637.</title>
        <authorList>
            <person name="Kim Y.B."/>
            <person name="Roh S.W."/>
        </authorList>
    </citation>
    <scope>NUCLEOTIDE SEQUENCE [LARGE SCALE GENOMIC DNA]</scope>
    <source>
        <strain evidence="9 10">CBA3637</strain>
    </source>
</reference>
<keyword evidence="7" id="KW-0472">Membrane</keyword>
<evidence type="ECO:0000256" key="2">
    <source>
        <dbReference type="ARBA" id="ARBA00022485"/>
    </source>
</evidence>
<dbReference type="GO" id="GO:0046872">
    <property type="term" value="F:metal ion binding"/>
    <property type="evidence" value="ECO:0007669"/>
    <property type="project" value="UniProtKB-KW"/>
</dbReference>
<feature type="transmembrane region" description="Helical" evidence="7">
    <location>
        <begin position="83"/>
        <end position="101"/>
    </location>
</feature>
<dbReference type="EMBL" id="CP047591">
    <property type="protein sequence ID" value="QHI71421.1"/>
    <property type="molecule type" value="Genomic_DNA"/>
</dbReference>
<dbReference type="PANTHER" id="PTHR30176">
    <property type="entry name" value="FERREDOXIN-TYPE PROTEIN NAPH"/>
    <property type="match status" value="1"/>
</dbReference>
<evidence type="ECO:0000256" key="4">
    <source>
        <dbReference type="ARBA" id="ARBA00022982"/>
    </source>
</evidence>
<evidence type="ECO:0000256" key="1">
    <source>
        <dbReference type="ARBA" id="ARBA00022448"/>
    </source>
</evidence>
<evidence type="ECO:0000313" key="10">
    <source>
        <dbReference type="Proteomes" id="UP000463883"/>
    </source>
</evidence>
<evidence type="ECO:0000256" key="7">
    <source>
        <dbReference type="SAM" id="Phobius"/>
    </source>
</evidence>
<feature type="domain" description="4Fe-4S ferredoxin-type" evidence="8">
    <location>
        <begin position="158"/>
        <end position="185"/>
    </location>
</feature>
<dbReference type="AlphaFoldDB" id="A0A6P1MC39"/>
<evidence type="ECO:0000256" key="3">
    <source>
        <dbReference type="ARBA" id="ARBA00022723"/>
    </source>
</evidence>
<dbReference type="Proteomes" id="UP000463883">
    <property type="component" value="Chromosome"/>
</dbReference>
<dbReference type="InterPro" id="IPR017900">
    <property type="entry name" value="4Fe4S_Fe_S_CS"/>
</dbReference>
<dbReference type="Pfam" id="PF12801">
    <property type="entry name" value="Fer4_5"/>
    <property type="match status" value="2"/>
</dbReference>
<keyword evidence="3" id="KW-0479">Metal-binding</keyword>
<evidence type="ECO:0000313" key="9">
    <source>
        <dbReference type="EMBL" id="QHI71421.1"/>
    </source>
</evidence>
<organism evidence="9 10">
    <name type="scientific">Aminipila terrae</name>
    <dbReference type="NCBI Taxonomy" id="2697030"/>
    <lineage>
        <taxon>Bacteria</taxon>
        <taxon>Bacillati</taxon>
        <taxon>Bacillota</taxon>
        <taxon>Clostridia</taxon>
        <taxon>Peptostreptococcales</taxon>
        <taxon>Anaerovoracaceae</taxon>
        <taxon>Aminipila</taxon>
    </lineage>
</organism>
<dbReference type="PROSITE" id="PS00198">
    <property type="entry name" value="4FE4S_FER_1"/>
    <property type="match status" value="1"/>
</dbReference>
<keyword evidence="10" id="KW-1185">Reference proteome</keyword>
<feature type="transmembrane region" description="Helical" evidence="7">
    <location>
        <begin position="113"/>
        <end position="133"/>
    </location>
</feature>
<proteinExistence type="predicted"/>
<sequence length="213" mass="24494">MLKNFQKLWKKYSFILLLIFIFLSLFDFRFAVAAGVCMAAPVILAIFKGRYWCGNICPRGSFYDHVVSRFSNKRKVPEFFKSYIFRAFILTAMMTMFTLGVRDNWGDLYGIGFVFYRMIVITTVIGITFSLFYNHRTWCHFCPMGTLASLISVLRKNKKVLHVSDDCVSCKICEKQCSLGIIPYKYKGSAINHADCIQCGKCVISCPKKSISY</sequence>
<keyword evidence="1" id="KW-0813">Transport</keyword>
<feature type="domain" description="4Fe-4S ferredoxin-type" evidence="8">
    <location>
        <begin position="187"/>
        <end position="213"/>
    </location>
</feature>
<dbReference type="Gene3D" id="3.30.70.20">
    <property type="match status" value="1"/>
</dbReference>
<dbReference type="Pfam" id="PF13187">
    <property type="entry name" value="Fer4_9"/>
    <property type="match status" value="1"/>
</dbReference>
<keyword evidence="7" id="KW-1133">Transmembrane helix</keyword>
<dbReference type="GO" id="GO:0005886">
    <property type="term" value="C:plasma membrane"/>
    <property type="evidence" value="ECO:0007669"/>
    <property type="project" value="TreeGrafter"/>
</dbReference>
<keyword evidence="4" id="KW-0249">Electron transport</keyword>
<dbReference type="RefSeq" id="WP_162361196.1">
    <property type="nucleotide sequence ID" value="NZ_CP047591.1"/>
</dbReference>
<name>A0A6P1MC39_9FIRM</name>